<evidence type="ECO:0000256" key="2">
    <source>
        <dbReference type="ARBA" id="ARBA00022741"/>
    </source>
</evidence>
<comment type="caution">
    <text evidence="5">The sequence shown here is derived from an EMBL/GenBank/DDBJ whole genome shotgun (WGS) entry which is preliminary data.</text>
</comment>
<keyword evidence="2" id="KW-0547">Nucleotide-binding</keyword>
<evidence type="ECO:0000256" key="3">
    <source>
        <dbReference type="ARBA" id="ARBA00022840"/>
    </source>
</evidence>
<dbReference type="InterPro" id="IPR003593">
    <property type="entry name" value="AAA+_ATPase"/>
</dbReference>
<proteinExistence type="inferred from homology"/>
<name>A0AAV7JUB0_9METZ</name>
<dbReference type="InterPro" id="IPR003959">
    <property type="entry name" value="ATPase_AAA_core"/>
</dbReference>
<dbReference type="SUPFAM" id="SSF52540">
    <property type="entry name" value="P-loop containing nucleoside triphosphate hydrolases"/>
    <property type="match status" value="1"/>
</dbReference>
<dbReference type="InterPro" id="IPR015415">
    <property type="entry name" value="Spast_Vps4_C"/>
</dbReference>
<comment type="similarity">
    <text evidence="1">Belongs to the AAA ATPase family.</text>
</comment>
<gene>
    <name evidence="5" type="ORF">LOD99_4373</name>
</gene>
<dbReference type="Gene3D" id="1.10.8.60">
    <property type="match status" value="1"/>
</dbReference>
<dbReference type="EMBL" id="JAKMXF010000298">
    <property type="protein sequence ID" value="KAI6652588.1"/>
    <property type="molecule type" value="Genomic_DNA"/>
</dbReference>
<dbReference type="Proteomes" id="UP001165289">
    <property type="component" value="Unassembled WGS sequence"/>
</dbReference>
<dbReference type="PANTHER" id="PTHR23074">
    <property type="entry name" value="AAA DOMAIN-CONTAINING"/>
    <property type="match status" value="1"/>
</dbReference>
<evidence type="ECO:0000259" key="4">
    <source>
        <dbReference type="SMART" id="SM00382"/>
    </source>
</evidence>
<dbReference type="GO" id="GO:0016197">
    <property type="term" value="P:endosomal transport"/>
    <property type="evidence" value="ECO:0007669"/>
    <property type="project" value="TreeGrafter"/>
</dbReference>
<evidence type="ECO:0000313" key="6">
    <source>
        <dbReference type="Proteomes" id="UP001165289"/>
    </source>
</evidence>
<dbReference type="AlphaFoldDB" id="A0AAV7JUB0"/>
<dbReference type="InterPro" id="IPR050304">
    <property type="entry name" value="MT-severing_AAA_ATPase"/>
</dbReference>
<dbReference type="Pfam" id="PF09336">
    <property type="entry name" value="Vps4_C"/>
    <property type="match status" value="1"/>
</dbReference>
<feature type="domain" description="AAA+ ATPase" evidence="4">
    <location>
        <begin position="196"/>
        <end position="332"/>
    </location>
</feature>
<dbReference type="SMART" id="SM00382">
    <property type="entry name" value="AAA"/>
    <property type="match status" value="1"/>
</dbReference>
<keyword evidence="6" id="KW-1185">Reference proteome</keyword>
<dbReference type="Pfam" id="PF00004">
    <property type="entry name" value="AAA"/>
    <property type="match status" value="1"/>
</dbReference>
<reference evidence="5 6" key="1">
    <citation type="journal article" date="2023" name="BMC Biol.">
        <title>The compact genome of the sponge Oopsacas minuta (Hexactinellida) is lacking key metazoan core genes.</title>
        <authorList>
            <person name="Santini S."/>
            <person name="Schenkelaars Q."/>
            <person name="Jourda C."/>
            <person name="Duchesne M."/>
            <person name="Belahbib H."/>
            <person name="Rocher C."/>
            <person name="Selva M."/>
            <person name="Riesgo A."/>
            <person name="Vervoort M."/>
            <person name="Leys S.P."/>
            <person name="Kodjabachian L."/>
            <person name="Le Bivic A."/>
            <person name="Borchiellini C."/>
            <person name="Claverie J.M."/>
            <person name="Renard E."/>
        </authorList>
    </citation>
    <scope>NUCLEOTIDE SEQUENCE [LARGE SCALE GENOMIC DNA]</scope>
    <source>
        <strain evidence="5">SPO-2</strain>
    </source>
</reference>
<sequence length="464" mass="52216">MIENSSELLNCQSSGIEGCSSLVSQSLTLTGEDAQFHQSMINNITNTSEVYLNAVEYIEMASNECLKTDRININHILSNLMSCANTLVTLIPYEGNPTRRQALQQISVIVESHIAVLLKQRNRMQGVATELPQDHVASNSHGIAANDKYTTAIESTLLPFDSNLTFKNITGYSKAKSILKESLIFPKLFQGIFPFKNQNILLYGPPGTGKTQLAQALANEFNAKCFSISSADILSSWVGESEKFIKNLLRIAKEQEGYSLILFDEIDSLCRQRQSNEEDYSRRIKTELMQQMEKGAHANCKLSIIGITNCPWELDKAFLRRFNKRVYISPPDLQTKKQILIDSIDCVQNEMSDSEFVDLAGKLGGFSCSDICALCCEAMLGPFRELQSTQDWKWDQDIAKWIPESAPTSFSVQKSFYDIQTDQIRPRNLALIDFMKALEQIHGTVSQEEIERFEEFTKLFGVSA</sequence>
<dbReference type="PANTHER" id="PTHR23074:SF72">
    <property type="entry name" value="VACUOLAR PROTEIN SORTING-ASSOCIATED PROTEIN 4B"/>
    <property type="match status" value="1"/>
</dbReference>
<accession>A0AAV7JUB0</accession>
<dbReference type="GO" id="GO:0016887">
    <property type="term" value="F:ATP hydrolysis activity"/>
    <property type="evidence" value="ECO:0007669"/>
    <property type="project" value="InterPro"/>
</dbReference>
<dbReference type="Gene3D" id="3.40.50.300">
    <property type="entry name" value="P-loop containing nucleotide triphosphate hydrolases"/>
    <property type="match status" value="1"/>
</dbReference>
<dbReference type="GO" id="GO:0005524">
    <property type="term" value="F:ATP binding"/>
    <property type="evidence" value="ECO:0007669"/>
    <property type="project" value="UniProtKB-KW"/>
</dbReference>
<dbReference type="InterPro" id="IPR027417">
    <property type="entry name" value="P-loop_NTPase"/>
</dbReference>
<keyword evidence="3" id="KW-0067">ATP-binding</keyword>
<evidence type="ECO:0000256" key="1">
    <source>
        <dbReference type="ARBA" id="ARBA00006914"/>
    </source>
</evidence>
<dbReference type="GO" id="GO:0007033">
    <property type="term" value="P:vacuole organization"/>
    <property type="evidence" value="ECO:0007669"/>
    <property type="project" value="TreeGrafter"/>
</dbReference>
<organism evidence="5 6">
    <name type="scientific">Oopsacas minuta</name>
    <dbReference type="NCBI Taxonomy" id="111878"/>
    <lineage>
        <taxon>Eukaryota</taxon>
        <taxon>Metazoa</taxon>
        <taxon>Porifera</taxon>
        <taxon>Hexactinellida</taxon>
        <taxon>Hexasterophora</taxon>
        <taxon>Lyssacinosida</taxon>
        <taxon>Leucopsacidae</taxon>
        <taxon>Oopsacas</taxon>
    </lineage>
</organism>
<evidence type="ECO:0000313" key="5">
    <source>
        <dbReference type="EMBL" id="KAI6652588.1"/>
    </source>
</evidence>
<protein>
    <submittedName>
        <fullName evidence="5">Vacuolar protein sorting-associated protein 4-like</fullName>
    </submittedName>
</protein>